<dbReference type="Pfam" id="PF05730">
    <property type="entry name" value="CFEM"/>
    <property type="match status" value="1"/>
</dbReference>
<dbReference type="InterPro" id="IPR008427">
    <property type="entry name" value="Extracellular_membr_CFEM_dom"/>
</dbReference>
<evidence type="ECO:0000259" key="7">
    <source>
        <dbReference type="Pfam" id="PF05730"/>
    </source>
</evidence>
<feature type="domain" description="CFEM" evidence="7">
    <location>
        <begin position="25"/>
        <end position="81"/>
    </location>
</feature>
<feature type="region of interest" description="Disordered" evidence="5">
    <location>
        <begin position="217"/>
        <end position="250"/>
    </location>
</feature>
<comment type="caution">
    <text evidence="8">The sequence shown here is derived from an EMBL/GenBank/DDBJ whole genome shotgun (WGS) entry which is preliminary data.</text>
</comment>
<organism evidence="8 9">
    <name type="scientific">Mycena sanguinolenta</name>
    <dbReference type="NCBI Taxonomy" id="230812"/>
    <lineage>
        <taxon>Eukaryota</taxon>
        <taxon>Fungi</taxon>
        <taxon>Dikarya</taxon>
        <taxon>Basidiomycota</taxon>
        <taxon>Agaricomycotina</taxon>
        <taxon>Agaricomycetes</taxon>
        <taxon>Agaricomycetidae</taxon>
        <taxon>Agaricales</taxon>
        <taxon>Marasmiineae</taxon>
        <taxon>Mycenaceae</taxon>
        <taxon>Mycena</taxon>
    </lineage>
</organism>
<evidence type="ECO:0000256" key="1">
    <source>
        <dbReference type="ARBA" id="ARBA00004613"/>
    </source>
</evidence>
<dbReference type="GO" id="GO:0005576">
    <property type="term" value="C:extracellular region"/>
    <property type="evidence" value="ECO:0007669"/>
    <property type="project" value="UniProtKB-SubCell"/>
</dbReference>
<feature type="compositionally biased region" description="Polar residues" evidence="5">
    <location>
        <begin position="225"/>
        <end position="240"/>
    </location>
</feature>
<protein>
    <recommendedName>
        <fullName evidence="7">CFEM domain-containing protein</fullName>
    </recommendedName>
</protein>
<dbReference type="EMBL" id="JACAZH010000003">
    <property type="protein sequence ID" value="KAF7372826.1"/>
    <property type="molecule type" value="Genomic_DNA"/>
</dbReference>
<keyword evidence="4" id="KW-1015">Disulfide bond</keyword>
<evidence type="ECO:0000256" key="5">
    <source>
        <dbReference type="SAM" id="MobiDB-lite"/>
    </source>
</evidence>
<feature type="compositionally biased region" description="Polar residues" evidence="5">
    <location>
        <begin position="138"/>
        <end position="147"/>
    </location>
</feature>
<evidence type="ECO:0000256" key="6">
    <source>
        <dbReference type="SAM" id="Phobius"/>
    </source>
</evidence>
<evidence type="ECO:0000256" key="4">
    <source>
        <dbReference type="ARBA" id="ARBA00023157"/>
    </source>
</evidence>
<reference evidence="8" key="1">
    <citation type="submission" date="2020-05" db="EMBL/GenBank/DDBJ databases">
        <title>Mycena genomes resolve the evolution of fungal bioluminescence.</title>
        <authorList>
            <person name="Tsai I.J."/>
        </authorList>
    </citation>
    <scope>NUCLEOTIDE SEQUENCE</scope>
    <source>
        <strain evidence="8">160909Yilan</strain>
    </source>
</reference>
<keyword evidence="3" id="KW-0732">Signal</keyword>
<comment type="subcellular location">
    <subcellularLocation>
        <location evidence="1">Secreted</location>
    </subcellularLocation>
</comment>
<dbReference type="Proteomes" id="UP000623467">
    <property type="component" value="Unassembled WGS sequence"/>
</dbReference>
<sequence>MKGPAYASSLPATIVGVHKRGPLHTLTPCASTCHDEAMAAGCTPGCQCVGAEFQFRWFSCMQGECQAAELDSAHQYLKQNCGTVSPTGTPTATTSFLPPNAQADINDSTQTAAPTSSSARNTSSSGGSLTATSNSSTPTETNQTVHSKNGAPTVAIAASIAAGILIGALIIFIFRARRRKQIRAPMVPEQFLESKSGVEHTGRSAKLAQRARRVNWVQEAVSDDAPTSTRADPGNEPSSDTGEEEPMALRMRRLEAQVGALLAESTPPSYSD</sequence>
<keyword evidence="6" id="KW-0472">Membrane</keyword>
<name>A0A8H6Z9J9_9AGAR</name>
<feature type="transmembrane region" description="Helical" evidence="6">
    <location>
        <begin position="154"/>
        <end position="174"/>
    </location>
</feature>
<evidence type="ECO:0000313" key="9">
    <source>
        <dbReference type="Proteomes" id="UP000623467"/>
    </source>
</evidence>
<evidence type="ECO:0000313" key="8">
    <source>
        <dbReference type="EMBL" id="KAF7372826.1"/>
    </source>
</evidence>
<keyword evidence="6" id="KW-0812">Transmembrane</keyword>
<proteinExistence type="predicted"/>
<dbReference type="AlphaFoldDB" id="A0A8H6Z9J9"/>
<accession>A0A8H6Z9J9</accession>
<feature type="region of interest" description="Disordered" evidence="5">
    <location>
        <begin position="88"/>
        <end position="147"/>
    </location>
</feature>
<evidence type="ECO:0000256" key="2">
    <source>
        <dbReference type="ARBA" id="ARBA00022525"/>
    </source>
</evidence>
<feature type="compositionally biased region" description="Low complexity" evidence="5">
    <location>
        <begin position="108"/>
        <end position="137"/>
    </location>
</feature>
<dbReference type="OrthoDB" id="3018536at2759"/>
<keyword evidence="2" id="KW-0964">Secreted</keyword>
<keyword evidence="6" id="KW-1133">Transmembrane helix</keyword>
<evidence type="ECO:0000256" key="3">
    <source>
        <dbReference type="ARBA" id="ARBA00022729"/>
    </source>
</evidence>
<keyword evidence="9" id="KW-1185">Reference proteome</keyword>
<gene>
    <name evidence="8" type="ORF">MSAN_00488600</name>
</gene>